<evidence type="ECO:0000313" key="3">
    <source>
        <dbReference type="Proteomes" id="UP000621799"/>
    </source>
</evidence>
<feature type="compositionally biased region" description="Polar residues" evidence="1">
    <location>
        <begin position="16"/>
        <end position="26"/>
    </location>
</feature>
<dbReference type="RefSeq" id="WP_264320003.1">
    <property type="nucleotide sequence ID" value="NZ_JADEXN010000029.1"/>
</dbReference>
<evidence type="ECO:0000313" key="2">
    <source>
        <dbReference type="EMBL" id="MBE9039741.1"/>
    </source>
</evidence>
<gene>
    <name evidence="2" type="ORF">IQ235_02905</name>
</gene>
<reference evidence="2" key="1">
    <citation type="submission" date="2020-10" db="EMBL/GenBank/DDBJ databases">
        <authorList>
            <person name="Castelo-Branco R."/>
            <person name="Eusebio N."/>
            <person name="Adriana R."/>
            <person name="Vieira A."/>
            <person name="Brugerolle De Fraissinette N."/>
            <person name="Rezende De Castro R."/>
            <person name="Schneider M.P."/>
            <person name="Vasconcelos V."/>
            <person name="Leao P.N."/>
        </authorList>
    </citation>
    <scope>NUCLEOTIDE SEQUENCE</scope>
    <source>
        <strain evidence="2">LEGE 11467</strain>
    </source>
</reference>
<accession>A0A928VT94</accession>
<evidence type="ECO:0008006" key="4">
    <source>
        <dbReference type="Google" id="ProtNLM"/>
    </source>
</evidence>
<protein>
    <recommendedName>
        <fullName evidence="4">Tetratricopeptide repeat protein</fullName>
    </recommendedName>
</protein>
<proteinExistence type="predicted"/>
<feature type="region of interest" description="Disordered" evidence="1">
    <location>
        <begin position="113"/>
        <end position="132"/>
    </location>
</feature>
<dbReference type="SUPFAM" id="SSF48452">
    <property type="entry name" value="TPR-like"/>
    <property type="match status" value="1"/>
</dbReference>
<dbReference type="InterPro" id="IPR011990">
    <property type="entry name" value="TPR-like_helical_dom_sf"/>
</dbReference>
<feature type="compositionally biased region" description="Polar residues" evidence="1">
    <location>
        <begin position="53"/>
        <end position="64"/>
    </location>
</feature>
<dbReference type="EMBL" id="JADEXN010000029">
    <property type="protein sequence ID" value="MBE9039741.1"/>
    <property type="molecule type" value="Genomic_DNA"/>
</dbReference>
<feature type="region of interest" description="Disordered" evidence="1">
    <location>
        <begin position="1"/>
        <end position="86"/>
    </location>
</feature>
<dbReference type="AlphaFoldDB" id="A0A928VT94"/>
<sequence length="352" mass="38997">MVGSSNPEGLPDRNLRYSSSTLNNAPSLGEATIAGDRQPSKSQVASPNEKCKSQSLPLAQQFPHSSREKTARESQANDLDNSPLHLSPNVRRWLTTTLAITLTGYSVREVLRRVEPETPPPDNTAERQSTPEVAVEIEPNIAAPEAWVHPLEVVVKPGWQQLSDRARALPKLQQHARDRIAAHIELNAFNLLQNAYTQAEQRNFATALTVLAQIPEGTSAYAQAQIKIVEYTEYQNIQANVWLRQAEALAKIEDFARAQVYLTQIPESVSAYSTARTKMTEYAQKQETQANSWLGQASMLASEGNFSSAIAYLNRVPLGTPAYTTAKEKIAEYSQQQQRFQALKPTQGDLNS</sequence>
<dbReference type="Proteomes" id="UP000621799">
    <property type="component" value="Unassembled WGS sequence"/>
</dbReference>
<keyword evidence="3" id="KW-1185">Reference proteome</keyword>
<evidence type="ECO:0000256" key="1">
    <source>
        <dbReference type="SAM" id="MobiDB-lite"/>
    </source>
</evidence>
<organism evidence="2 3">
    <name type="scientific">Zarconia navalis LEGE 11467</name>
    <dbReference type="NCBI Taxonomy" id="1828826"/>
    <lineage>
        <taxon>Bacteria</taxon>
        <taxon>Bacillati</taxon>
        <taxon>Cyanobacteriota</taxon>
        <taxon>Cyanophyceae</taxon>
        <taxon>Oscillatoriophycideae</taxon>
        <taxon>Oscillatoriales</taxon>
        <taxon>Oscillatoriales incertae sedis</taxon>
        <taxon>Zarconia</taxon>
        <taxon>Zarconia navalis</taxon>
    </lineage>
</organism>
<name>A0A928VT94_9CYAN</name>
<comment type="caution">
    <text evidence="2">The sequence shown here is derived from an EMBL/GenBank/DDBJ whole genome shotgun (WGS) entry which is preliminary data.</text>
</comment>